<feature type="compositionally biased region" description="Polar residues" evidence="1">
    <location>
        <begin position="85"/>
        <end position="121"/>
    </location>
</feature>
<organism evidence="2 3">
    <name type="scientific">Cucumis melo var. makuwa</name>
    <name type="common">Oriental melon</name>
    <dbReference type="NCBI Taxonomy" id="1194695"/>
    <lineage>
        <taxon>Eukaryota</taxon>
        <taxon>Viridiplantae</taxon>
        <taxon>Streptophyta</taxon>
        <taxon>Embryophyta</taxon>
        <taxon>Tracheophyta</taxon>
        <taxon>Spermatophyta</taxon>
        <taxon>Magnoliopsida</taxon>
        <taxon>eudicotyledons</taxon>
        <taxon>Gunneridae</taxon>
        <taxon>Pentapetalae</taxon>
        <taxon>rosids</taxon>
        <taxon>fabids</taxon>
        <taxon>Cucurbitales</taxon>
        <taxon>Cucurbitaceae</taxon>
        <taxon>Benincaseae</taxon>
        <taxon>Cucumis</taxon>
    </lineage>
</organism>
<name>A0A5A7TXZ0_CUCMM</name>
<evidence type="ECO:0000313" key="3">
    <source>
        <dbReference type="Proteomes" id="UP000321393"/>
    </source>
</evidence>
<dbReference type="EMBL" id="SSTE01013041">
    <property type="protein sequence ID" value="KAA0047808.1"/>
    <property type="molecule type" value="Genomic_DNA"/>
</dbReference>
<comment type="caution">
    <text evidence="2">The sequence shown here is derived from an EMBL/GenBank/DDBJ whole genome shotgun (WGS) entry which is preliminary data.</text>
</comment>
<protein>
    <submittedName>
        <fullName evidence="2">General transcription factor 3C polypeptide 3-like</fullName>
    </submittedName>
</protein>
<evidence type="ECO:0000313" key="2">
    <source>
        <dbReference type="EMBL" id="KAA0047808.1"/>
    </source>
</evidence>
<dbReference type="AlphaFoldDB" id="A0A5A7TXZ0"/>
<feature type="region of interest" description="Disordered" evidence="1">
    <location>
        <begin position="74"/>
        <end position="121"/>
    </location>
</feature>
<dbReference type="Proteomes" id="UP000321393">
    <property type="component" value="Unassembled WGS sequence"/>
</dbReference>
<dbReference type="OrthoDB" id="1746033at2759"/>
<sequence length="121" mass="13525">MQICSSTLYNNLYSIGTGESSTPYGYGQPYVCGLGINQTYRKLFLKLNNRKPILVYEHCKKQWHSKDQCWKLHGRPLRGNKRSSNEQQNSGHTSVRETASTSQLIGPTASQTSSPTLSAIT</sequence>
<accession>A0A5A7TXZ0</accession>
<evidence type="ECO:0000256" key="1">
    <source>
        <dbReference type="SAM" id="MobiDB-lite"/>
    </source>
</evidence>
<proteinExistence type="predicted"/>
<gene>
    <name evidence="2" type="ORF">E6C27_scaffold133G00570</name>
</gene>
<reference evidence="2 3" key="1">
    <citation type="submission" date="2019-08" db="EMBL/GenBank/DDBJ databases">
        <title>Draft genome sequences of two oriental melons (Cucumis melo L. var makuwa).</title>
        <authorList>
            <person name="Kwon S.-Y."/>
        </authorList>
    </citation>
    <scope>NUCLEOTIDE SEQUENCE [LARGE SCALE GENOMIC DNA]</scope>
    <source>
        <strain evidence="3">cv. SW 3</strain>
        <tissue evidence="2">Leaf</tissue>
    </source>
</reference>